<organism evidence="2 3">
    <name type="scientific">Nitrososphaera viennensis EN76</name>
    <dbReference type="NCBI Taxonomy" id="926571"/>
    <lineage>
        <taxon>Archaea</taxon>
        <taxon>Nitrososphaerota</taxon>
        <taxon>Nitrososphaeria</taxon>
        <taxon>Nitrososphaerales</taxon>
        <taxon>Nitrososphaeraceae</taxon>
        <taxon>Nitrososphaera</taxon>
    </lineage>
</organism>
<keyword evidence="1" id="KW-1133">Transmembrane helix</keyword>
<dbReference type="EMBL" id="CP007536">
    <property type="protein sequence ID" value="AIC16281.1"/>
    <property type="molecule type" value="Genomic_DNA"/>
</dbReference>
<dbReference type="GeneID" id="74947261"/>
<dbReference type="KEGG" id="nvn:NVIE_020240"/>
<proteinExistence type="predicted"/>
<keyword evidence="3" id="KW-1185">Reference proteome</keyword>
<dbReference type="AlphaFoldDB" id="A0A060HRY2"/>
<sequence>MDLLEAAMWVALGFFTTLAGLEVAWREVGLRKKEQEAALV</sequence>
<dbReference type="Proteomes" id="UP000027093">
    <property type="component" value="Chromosome"/>
</dbReference>
<feature type="transmembrane region" description="Helical" evidence="1">
    <location>
        <begin position="6"/>
        <end position="25"/>
    </location>
</feature>
<keyword evidence="1" id="KW-0812">Transmembrane</keyword>
<dbReference type="RefSeq" id="WP_258914107.1">
    <property type="nucleotide sequence ID" value="NZ_CP007536.1"/>
</dbReference>
<accession>A0A060HRY2</accession>
<evidence type="ECO:0000313" key="3">
    <source>
        <dbReference type="Proteomes" id="UP000027093"/>
    </source>
</evidence>
<evidence type="ECO:0000256" key="1">
    <source>
        <dbReference type="SAM" id="Phobius"/>
    </source>
</evidence>
<protein>
    <submittedName>
        <fullName evidence="2">Uncharacterized protein</fullName>
    </submittedName>
</protein>
<dbReference type="HOGENOM" id="CLU_3322767_0_0_2"/>
<dbReference type="STRING" id="926571.NVIE_020240"/>
<keyword evidence="1" id="KW-0472">Membrane</keyword>
<reference evidence="2 3" key="1">
    <citation type="journal article" date="2014" name="Int. J. Syst. Evol. Microbiol.">
        <title>Nitrososphaera viennensis gen. nov., sp. nov., an aerobic and mesophilic, ammonia-oxidizing archaeon from soil and a member of the archaeal phylum Thaumarchaeota.</title>
        <authorList>
            <person name="Stieglmeier M."/>
            <person name="Klingl A."/>
            <person name="Alves R.J."/>
            <person name="Rittmann S.K."/>
            <person name="Melcher M."/>
            <person name="Leisch N."/>
            <person name="Schleper C."/>
        </authorList>
    </citation>
    <scope>NUCLEOTIDE SEQUENCE [LARGE SCALE GENOMIC DNA]</scope>
    <source>
        <strain evidence="2">EN76</strain>
    </source>
</reference>
<gene>
    <name evidence="2" type="ORF">NVIE_020240</name>
</gene>
<name>A0A060HRY2_9ARCH</name>
<evidence type="ECO:0000313" key="2">
    <source>
        <dbReference type="EMBL" id="AIC16281.1"/>
    </source>
</evidence>